<comment type="caution">
    <text evidence="1">The sequence shown here is derived from an EMBL/GenBank/DDBJ whole genome shotgun (WGS) entry which is preliminary data.</text>
</comment>
<evidence type="ECO:0000313" key="2">
    <source>
        <dbReference type="Proteomes" id="UP001212997"/>
    </source>
</evidence>
<reference evidence="1" key="1">
    <citation type="submission" date="2022-07" db="EMBL/GenBank/DDBJ databases">
        <title>Genome Sequence of Physisporinus lineatus.</title>
        <authorList>
            <person name="Buettner E."/>
        </authorList>
    </citation>
    <scope>NUCLEOTIDE SEQUENCE</scope>
    <source>
        <strain evidence="1">VT162</strain>
    </source>
</reference>
<dbReference type="Proteomes" id="UP001212997">
    <property type="component" value="Unassembled WGS sequence"/>
</dbReference>
<gene>
    <name evidence="1" type="ORF">NLI96_g9386</name>
</gene>
<proteinExistence type="predicted"/>
<protein>
    <submittedName>
        <fullName evidence="1">Uncharacterized protein</fullName>
    </submittedName>
</protein>
<dbReference type="AlphaFoldDB" id="A0AAD5UXT8"/>
<keyword evidence="2" id="KW-1185">Reference proteome</keyword>
<dbReference type="EMBL" id="JANAWD010000471">
    <property type="protein sequence ID" value="KAJ3478965.1"/>
    <property type="molecule type" value="Genomic_DNA"/>
</dbReference>
<sequence>MTSNTYSGKEAKLTGNLGHTFILHQSNVHLIPFLFEDEKISEFVAGPGGVISNTGDIMCASALGHEVLQHGGALPGLISPVTFLSPSQSSLAGSNFISNWIILDVLGMMTLDQPFTDSNYIRLNSAVPLADFKTSPCPSQQFLTTAPPELPIEAFAGTYTDPGYGIFFAPHLHPRITRRYPTLQRSSLIPHHLGNSSCTLLGQRSGRVTFERFLEENNSFLFSFLAMYPEGFGKGASPFYDGTFQLDVHAEFEVRMVW</sequence>
<evidence type="ECO:0000313" key="1">
    <source>
        <dbReference type="EMBL" id="KAJ3478965.1"/>
    </source>
</evidence>
<organism evidence="1 2">
    <name type="scientific">Meripilus lineatus</name>
    <dbReference type="NCBI Taxonomy" id="2056292"/>
    <lineage>
        <taxon>Eukaryota</taxon>
        <taxon>Fungi</taxon>
        <taxon>Dikarya</taxon>
        <taxon>Basidiomycota</taxon>
        <taxon>Agaricomycotina</taxon>
        <taxon>Agaricomycetes</taxon>
        <taxon>Polyporales</taxon>
        <taxon>Meripilaceae</taxon>
        <taxon>Meripilus</taxon>
    </lineage>
</organism>
<name>A0AAD5UXT8_9APHY</name>
<accession>A0AAD5UXT8</accession>